<dbReference type="InterPro" id="IPR002110">
    <property type="entry name" value="Ankyrin_rpt"/>
</dbReference>
<protein>
    <recommendedName>
        <fullName evidence="4">Ankyrin repeat protein</fullName>
    </recommendedName>
</protein>
<dbReference type="Gene3D" id="1.25.40.20">
    <property type="entry name" value="Ankyrin repeat-containing domain"/>
    <property type="match status" value="1"/>
</dbReference>
<dbReference type="PANTHER" id="PTHR34706">
    <property type="entry name" value="SLR1338 PROTEIN"/>
    <property type="match status" value="1"/>
</dbReference>
<evidence type="ECO:0000313" key="3">
    <source>
        <dbReference type="Proteomes" id="UP001140502"/>
    </source>
</evidence>
<dbReference type="EMBL" id="JAPEUR010000047">
    <property type="protein sequence ID" value="KAJ4325819.1"/>
    <property type="molecule type" value="Genomic_DNA"/>
</dbReference>
<dbReference type="PANTHER" id="PTHR34706:SF3">
    <property type="entry name" value="ANKYRIN REPEAT PROTEIN (AFU_ORTHOLOGUE AFUA_7G06200)"/>
    <property type="match status" value="1"/>
</dbReference>
<reference evidence="2" key="1">
    <citation type="submission" date="2022-10" db="EMBL/GenBank/DDBJ databases">
        <title>Tapping the CABI collections for fungal endophytes: first genome assemblies for Collariella, Neodidymelliopsis, Ascochyta clinopodiicola, Didymella pomorum, Didymosphaeria variabile, Neocosmospora piperis and Neocucurbitaria cava.</title>
        <authorList>
            <person name="Hill R."/>
        </authorList>
    </citation>
    <scope>NUCLEOTIDE SEQUENCE</scope>
    <source>
        <strain evidence="2">IMI 366586</strain>
    </source>
</reference>
<dbReference type="PROSITE" id="PS50297">
    <property type="entry name" value="ANK_REP_REGION"/>
    <property type="match status" value="1"/>
</dbReference>
<evidence type="ECO:0008006" key="4">
    <source>
        <dbReference type="Google" id="ProtNLM"/>
    </source>
</evidence>
<dbReference type="Proteomes" id="UP001140502">
    <property type="component" value="Unassembled WGS sequence"/>
</dbReference>
<dbReference type="SUPFAM" id="SSF53300">
    <property type="entry name" value="vWA-like"/>
    <property type="match status" value="1"/>
</dbReference>
<evidence type="ECO:0000256" key="1">
    <source>
        <dbReference type="PROSITE-ProRule" id="PRU00023"/>
    </source>
</evidence>
<keyword evidence="3" id="KW-1185">Reference proteome</keyword>
<dbReference type="OrthoDB" id="2142040at2759"/>
<sequence>MATIHSDARKGILTSGKLDNYLASGVGINDLDGQLRTPLLYAINPGHTTIVKLLLSRGASVARGKSLLAPLYVAARANKNRAEIVRLLLDRNPKVDEPSPLSDNETPLMAAIRVKDPVVVGMLIDAGASLQAKSDKGETARSMAQQSNDPAIQKFALPPGQQVKGLPELINLAVHLVLFILAYFNSGFIDGVVKGVVSNLYHIGSAEPDEKLAKEIGNPQTVDDFKDAIEEYVNNHNLGQFFPPGDDYVQKVAEKAVELKENPKNNFGEPGQIETLFKLALHQPIFYCDDSGSMNGEIYDNEGNKAGTRMHVMRQLVQRMARITTELVPEGTGCHLRFINSNYHGNNLGPGQIDAQLQFEPYGGTDLGTHLDQKVLKPIIYDQLDKNGRLERPYLVLTITDGEPNPEPIDSFKKAVQGCGRRLENRDYPQDAVMFLISQVGNDKAADVFLDSLNGDTALDRVLYRTSERLHEKYAALRHNEADLDRWAS</sequence>
<dbReference type="PROSITE" id="PS50088">
    <property type="entry name" value="ANK_REPEAT"/>
    <property type="match status" value="2"/>
</dbReference>
<organism evidence="2 3">
    <name type="scientific">Fusarium piperis</name>
    <dbReference type="NCBI Taxonomy" id="1435070"/>
    <lineage>
        <taxon>Eukaryota</taxon>
        <taxon>Fungi</taxon>
        <taxon>Dikarya</taxon>
        <taxon>Ascomycota</taxon>
        <taxon>Pezizomycotina</taxon>
        <taxon>Sordariomycetes</taxon>
        <taxon>Hypocreomycetidae</taxon>
        <taxon>Hypocreales</taxon>
        <taxon>Nectriaceae</taxon>
        <taxon>Fusarium</taxon>
        <taxon>Fusarium solani species complex</taxon>
    </lineage>
</organism>
<dbReference type="Pfam" id="PF00023">
    <property type="entry name" value="Ank"/>
    <property type="match status" value="1"/>
</dbReference>
<proteinExistence type="predicted"/>
<keyword evidence="1" id="KW-0040">ANK repeat</keyword>
<dbReference type="Pfam" id="PF12796">
    <property type="entry name" value="Ank_2"/>
    <property type="match status" value="1"/>
</dbReference>
<feature type="repeat" description="ANK" evidence="1">
    <location>
        <begin position="34"/>
        <end position="66"/>
    </location>
</feature>
<feature type="repeat" description="ANK" evidence="1">
    <location>
        <begin position="103"/>
        <end position="135"/>
    </location>
</feature>
<dbReference type="SUPFAM" id="SSF48403">
    <property type="entry name" value="Ankyrin repeat"/>
    <property type="match status" value="1"/>
</dbReference>
<dbReference type="AlphaFoldDB" id="A0A9W8WHQ7"/>
<gene>
    <name evidence="2" type="ORF">N0V84_003368</name>
</gene>
<accession>A0A9W8WHQ7</accession>
<name>A0A9W8WHQ7_9HYPO</name>
<comment type="caution">
    <text evidence="2">The sequence shown here is derived from an EMBL/GenBank/DDBJ whole genome shotgun (WGS) entry which is preliminary data.</text>
</comment>
<dbReference type="InterPro" id="IPR036770">
    <property type="entry name" value="Ankyrin_rpt-contain_sf"/>
</dbReference>
<dbReference type="InterPro" id="IPR036465">
    <property type="entry name" value="vWFA_dom_sf"/>
</dbReference>
<dbReference type="SMART" id="SM00248">
    <property type="entry name" value="ANK"/>
    <property type="match status" value="3"/>
</dbReference>
<evidence type="ECO:0000313" key="2">
    <source>
        <dbReference type="EMBL" id="KAJ4325819.1"/>
    </source>
</evidence>